<reference evidence="2 3" key="1">
    <citation type="submission" date="2018-11" db="EMBL/GenBank/DDBJ databases">
        <title>Genome sequence and assembly of Colletotrichum spinosum.</title>
        <authorList>
            <person name="Gan P."/>
            <person name="Shirasu K."/>
        </authorList>
    </citation>
    <scope>NUCLEOTIDE SEQUENCE [LARGE SCALE GENOMIC DNA]</scope>
    <source>
        <strain evidence="2 3">CBS 515.97</strain>
    </source>
</reference>
<name>A0A4R8QG42_9PEZI</name>
<sequence length="85" mass="8689">MRGLVSRLVVPSLLLAPSFAQITPLVCEPVTVACSGTDDCEAKGQLGGFPCPAGSGQNDADCWIAGPIGSPETVQCWCCKPKPAA</sequence>
<comment type="caution">
    <text evidence="2">The sequence shown here is derived from an EMBL/GenBank/DDBJ whole genome shotgun (WGS) entry which is preliminary data.</text>
</comment>
<evidence type="ECO:0008006" key="4">
    <source>
        <dbReference type="Google" id="ProtNLM"/>
    </source>
</evidence>
<organism evidence="2 3">
    <name type="scientific">Colletotrichum spinosum</name>
    <dbReference type="NCBI Taxonomy" id="1347390"/>
    <lineage>
        <taxon>Eukaryota</taxon>
        <taxon>Fungi</taxon>
        <taxon>Dikarya</taxon>
        <taxon>Ascomycota</taxon>
        <taxon>Pezizomycotina</taxon>
        <taxon>Sordariomycetes</taxon>
        <taxon>Hypocreomycetidae</taxon>
        <taxon>Glomerellales</taxon>
        <taxon>Glomerellaceae</taxon>
        <taxon>Colletotrichum</taxon>
        <taxon>Colletotrichum orbiculare species complex</taxon>
    </lineage>
</organism>
<evidence type="ECO:0000313" key="3">
    <source>
        <dbReference type="Proteomes" id="UP000295083"/>
    </source>
</evidence>
<dbReference type="AlphaFoldDB" id="A0A4R8QG42"/>
<dbReference type="Proteomes" id="UP000295083">
    <property type="component" value="Unassembled WGS sequence"/>
</dbReference>
<accession>A0A4R8QG42</accession>
<keyword evidence="1" id="KW-0732">Signal</keyword>
<feature type="chain" id="PRO_5020648470" description="Secreted protein" evidence="1">
    <location>
        <begin position="21"/>
        <end position="85"/>
    </location>
</feature>
<proteinExistence type="predicted"/>
<feature type="signal peptide" evidence="1">
    <location>
        <begin position="1"/>
        <end position="20"/>
    </location>
</feature>
<evidence type="ECO:0000256" key="1">
    <source>
        <dbReference type="SAM" id="SignalP"/>
    </source>
</evidence>
<dbReference type="EMBL" id="QAPG01000054">
    <property type="protein sequence ID" value="TDZ34385.1"/>
    <property type="molecule type" value="Genomic_DNA"/>
</dbReference>
<evidence type="ECO:0000313" key="2">
    <source>
        <dbReference type="EMBL" id="TDZ34385.1"/>
    </source>
</evidence>
<gene>
    <name evidence="2" type="ORF">C8035_v009434</name>
</gene>
<keyword evidence="3" id="KW-1185">Reference proteome</keyword>
<protein>
    <recommendedName>
        <fullName evidence="4">Secreted protein</fullName>
    </recommendedName>
</protein>